<organism evidence="2 3">
    <name type="scientific">Paraflavitalea soli</name>
    <dbReference type="NCBI Taxonomy" id="2315862"/>
    <lineage>
        <taxon>Bacteria</taxon>
        <taxon>Pseudomonadati</taxon>
        <taxon>Bacteroidota</taxon>
        <taxon>Chitinophagia</taxon>
        <taxon>Chitinophagales</taxon>
        <taxon>Chitinophagaceae</taxon>
        <taxon>Paraflavitalea</taxon>
    </lineage>
</organism>
<feature type="transmembrane region" description="Helical" evidence="1">
    <location>
        <begin position="15"/>
        <end position="34"/>
    </location>
</feature>
<dbReference type="AlphaFoldDB" id="A0A3B7MRR9"/>
<keyword evidence="1" id="KW-0472">Membrane</keyword>
<keyword evidence="3" id="KW-1185">Reference proteome</keyword>
<gene>
    <name evidence="2" type="ORF">D3H65_26055</name>
</gene>
<dbReference type="KEGG" id="pseg:D3H65_26055"/>
<keyword evidence="1" id="KW-0812">Transmembrane</keyword>
<evidence type="ECO:0000256" key="1">
    <source>
        <dbReference type="SAM" id="Phobius"/>
    </source>
</evidence>
<sequence>MVVQQVSLSVLIKDLLNVCLGLLKWLSIGFWLILGGNFNRNFFYPLLGMQYFVWLRFSEQYAGNRYLLYFIIRFGL</sequence>
<name>A0A3B7MRR9_9BACT</name>
<dbReference type="Proteomes" id="UP000263900">
    <property type="component" value="Chromosome"/>
</dbReference>
<reference evidence="2 3" key="1">
    <citation type="submission" date="2018-09" db="EMBL/GenBank/DDBJ databases">
        <title>Genome sequencing of strain 6GH32-13.</title>
        <authorList>
            <person name="Weon H.-Y."/>
            <person name="Heo J."/>
            <person name="Kwon S.-W."/>
        </authorList>
    </citation>
    <scope>NUCLEOTIDE SEQUENCE [LARGE SCALE GENOMIC DNA]</scope>
    <source>
        <strain evidence="2 3">5GH32-13</strain>
    </source>
</reference>
<proteinExistence type="predicted"/>
<dbReference type="EMBL" id="CP032157">
    <property type="protein sequence ID" value="AXY77234.1"/>
    <property type="molecule type" value="Genomic_DNA"/>
</dbReference>
<keyword evidence="1" id="KW-1133">Transmembrane helix</keyword>
<accession>A0A3B7MRR9</accession>
<evidence type="ECO:0000313" key="2">
    <source>
        <dbReference type="EMBL" id="AXY77234.1"/>
    </source>
</evidence>
<protein>
    <submittedName>
        <fullName evidence="2">Uncharacterized protein</fullName>
    </submittedName>
</protein>
<evidence type="ECO:0000313" key="3">
    <source>
        <dbReference type="Proteomes" id="UP000263900"/>
    </source>
</evidence>